<organism evidence="1 2">
    <name type="scientific">Sulfobacillus benefaciens</name>
    <dbReference type="NCBI Taxonomy" id="453960"/>
    <lineage>
        <taxon>Bacteria</taxon>
        <taxon>Bacillati</taxon>
        <taxon>Bacillota</taxon>
        <taxon>Clostridia</taxon>
        <taxon>Eubacteriales</taxon>
        <taxon>Clostridiales Family XVII. Incertae Sedis</taxon>
        <taxon>Sulfobacillus</taxon>
    </lineage>
</organism>
<name>A0A2T2X790_9FIRM</name>
<gene>
    <name evidence="1" type="ORF">C7B43_06560</name>
</gene>
<reference evidence="1 2" key="1">
    <citation type="journal article" date="2014" name="BMC Genomics">
        <title>Comparison of environmental and isolate Sulfobacillus genomes reveals diverse carbon, sulfur, nitrogen, and hydrogen metabolisms.</title>
        <authorList>
            <person name="Justice N.B."/>
            <person name="Norman A."/>
            <person name="Brown C.T."/>
            <person name="Singh A."/>
            <person name="Thomas B.C."/>
            <person name="Banfield J.F."/>
        </authorList>
    </citation>
    <scope>NUCLEOTIDE SEQUENCE [LARGE SCALE GENOMIC DNA]</scope>
    <source>
        <strain evidence="1">AMDSBA1</strain>
    </source>
</reference>
<accession>A0A2T2X790</accession>
<dbReference type="AlphaFoldDB" id="A0A2T2X790"/>
<dbReference type="Proteomes" id="UP000242699">
    <property type="component" value="Unassembled WGS sequence"/>
</dbReference>
<dbReference type="EMBL" id="PXYT01000011">
    <property type="protein sequence ID" value="PSR30371.1"/>
    <property type="molecule type" value="Genomic_DNA"/>
</dbReference>
<comment type="caution">
    <text evidence="1">The sequence shown here is derived from an EMBL/GenBank/DDBJ whole genome shotgun (WGS) entry which is preliminary data.</text>
</comment>
<evidence type="ECO:0000313" key="2">
    <source>
        <dbReference type="Proteomes" id="UP000242699"/>
    </source>
</evidence>
<sequence length="158" mass="17787">MPEQDAQLLHVIGDAPEGPWSVFSVPLGDGTGMASVIFPRSLWIEISRRDPFSSDISIMERIGRQAISRRLERHESVYTVIVQAEDIPDIRTESHEPWYMTLRRCGKCQQTVPHGEVLEGLSNALPPDSRGQITVEVLCPSCMVQTRHRLNPWGVLTD</sequence>
<protein>
    <submittedName>
        <fullName evidence="1">Uncharacterized protein</fullName>
    </submittedName>
</protein>
<proteinExistence type="predicted"/>
<evidence type="ECO:0000313" key="1">
    <source>
        <dbReference type="EMBL" id="PSR30371.1"/>
    </source>
</evidence>